<gene>
    <name evidence="11" type="primary">argE</name>
    <name evidence="11" type="ORF">J1C56_29440</name>
</gene>
<evidence type="ECO:0000256" key="1">
    <source>
        <dbReference type="ARBA" id="ARBA00001947"/>
    </source>
</evidence>
<dbReference type="GO" id="GO:0008777">
    <property type="term" value="F:acetylornithine deacetylase activity"/>
    <property type="evidence" value="ECO:0007669"/>
    <property type="project" value="UniProtKB-EC"/>
</dbReference>
<dbReference type="CDD" id="cd03894">
    <property type="entry name" value="M20_ArgE"/>
    <property type="match status" value="1"/>
</dbReference>
<dbReference type="EMBL" id="JAFLWW010000013">
    <property type="protein sequence ID" value="MBT1159679.1"/>
    <property type="molecule type" value="Genomic_DNA"/>
</dbReference>
<dbReference type="InterPro" id="IPR001261">
    <property type="entry name" value="ArgE/DapE_CS"/>
</dbReference>
<evidence type="ECO:0000259" key="10">
    <source>
        <dbReference type="Pfam" id="PF07687"/>
    </source>
</evidence>
<evidence type="ECO:0000313" key="12">
    <source>
        <dbReference type="Proteomes" id="UP001138921"/>
    </source>
</evidence>
<evidence type="ECO:0000256" key="3">
    <source>
        <dbReference type="ARBA" id="ARBA00022490"/>
    </source>
</evidence>
<dbReference type="GO" id="GO:0046872">
    <property type="term" value="F:metal ion binding"/>
    <property type="evidence" value="ECO:0007669"/>
    <property type="project" value="UniProtKB-KW"/>
</dbReference>
<dbReference type="SUPFAM" id="SSF55031">
    <property type="entry name" value="Bacterial exopeptidase dimerisation domain"/>
    <property type="match status" value="1"/>
</dbReference>
<evidence type="ECO:0000313" key="11">
    <source>
        <dbReference type="EMBL" id="MBT1159679.1"/>
    </source>
</evidence>
<comment type="similarity">
    <text evidence="2">Belongs to the peptidase M20A family. ArgE subfamily.</text>
</comment>
<keyword evidence="4" id="KW-0055">Arginine biosynthesis</keyword>
<dbReference type="InterPro" id="IPR050072">
    <property type="entry name" value="Peptidase_M20A"/>
</dbReference>
<dbReference type="NCBIfam" id="TIGR01892">
    <property type="entry name" value="AcOrn-deacetyl"/>
    <property type="match status" value="1"/>
</dbReference>
<dbReference type="Gene3D" id="3.30.70.360">
    <property type="match status" value="1"/>
</dbReference>
<dbReference type="InterPro" id="IPR002933">
    <property type="entry name" value="Peptidase_M20"/>
</dbReference>
<keyword evidence="6" id="KW-0479">Metal-binding</keyword>
<evidence type="ECO:0000256" key="4">
    <source>
        <dbReference type="ARBA" id="ARBA00022571"/>
    </source>
</evidence>
<feature type="domain" description="Peptidase M20 dimerisation" evidence="10">
    <location>
        <begin position="176"/>
        <end position="282"/>
    </location>
</feature>
<evidence type="ECO:0000256" key="5">
    <source>
        <dbReference type="ARBA" id="ARBA00022605"/>
    </source>
</evidence>
<organism evidence="11 12">
    <name type="scientific">Aminobacter anthyllidis</name>
    <dbReference type="NCBI Taxonomy" id="1035067"/>
    <lineage>
        <taxon>Bacteria</taxon>
        <taxon>Pseudomonadati</taxon>
        <taxon>Pseudomonadota</taxon>
        <taxon>Alphaproteobacteria</taxon>
        <taxon>Hyphomicrobiales</taxon>
        <taxon>Phyllobacteriaceae</taxon>
        <taxon>Aminobacter</taxon>
    </lineage>
</organism>
<reference evidence="11" key="2">
    <citation type="submission" date="2021-03" db="EMBL/GenBank/DDBJ databases">
        <authorList>
            <person name="Artuso I."/>
            <person name="Turrini P."/>
            <person name="Pirolo M."/>
            <person name="Lugli G.A."/>
            <person name="Ventura M."/>
            <person name="Visca P."/>
        </authorList>
    </citation>
    <scope>NUCLEOTIDE SEQUENCE</scope>
    <source>
        <strain evidence="11">LMG 26462</strain>
    </source>
</reference>
<dbReference type="SUPFAM" id="SSF53187">
    <property type="entry name" value="Zn-dependent exopeptidases"/>
    <property type="match status" value="1"/>
</dbReference>
<dbReference type="InterPro" id="IPR010169">
    <property type="entry name" value="AcOrn-deacetyl"/>
</dbReference>
<accession>A0A9X1D8Z2</accession>
<dbReference type="InterPro" id="IPR011650">
    <property type="entry name" value="Peptidase_M20_dimer"/>
</dbReference>
<evidence type="ECO:0000256" key="9">
    <source>
        <dbReference type="ARBA" id="ARBA00023285"/>
    </source>
</evidence>
<dbReference type="Proteomes" id="UP001138921">
    <property type="component" value="Unassembled WGS sequence"/>
</dbReference>
<keyword evidence="12" id="KW-1185">Reference proteome</keyword>
<dbReference type="PANTHER" id="PTHR43808">
    <property type="entry name" value="ACETYLORNITHINE DEACETYLASE"/>
    <property type="match status" value="1"/>
</dbReference>
<keyword evidence="9" id="KW-0170">Cobalt</keyword>
<dbReference type="PANTHER" id="PTHR43808:SF31">
    <property type="entry name" value="N-ACETYL-L-CITRULLINE DEACETYLASE"/>
    <property type="match status" value="1"/>
</dbReference>
<proteinExistence type="inferred from homology"/>
<dbReference type="RefSeq" id="WP_214393488.1">
    <property type="nucleotide sequence ID" value="NZ_JAFLWW010000013.1"/>
</dbReference>
<dbReference type="Gene3D" id="3.40.630.10">
    <property type="entry name" value="Zn peptidases"/>
    <property type="match status" value="1"/>
</dbReference>
<dbReference type="Pfam" id="PF01546">
    <property type="entry name" value="Peptidase_M20"/>
    <property type="match status" value="1"/>
</dbReference>
<dbReference type="InterPro" id="IPR036264">
    <property type="entry name" value="Bact_exopeptidase_dim_dom"/>
</dbReference>
<dbReference type="AlphaFoldDB" id="A0A9X1D8Z2"/>
<protein>
    <submittedName>
        <fullName evidence="11">Acetylornithine deacetylase</fullName>
        <ecNumber evidence="11">3.5.1.16</ecNumber>
    </submittedName>
</protein>
<evidence type="ECO:0000256" key="7">
    <source>
        <dbReference type="ARBA" id="ARBA00022801"/>
    </source>
</evidence>
<evidence type="ECO:0000256" key="2">
    <source>
        <dbReference type="ARBA" id="ARBA00005691"/>
    </source>
</evidence>
<dbReference type="PROSITE" id="PS00759">
    <property type="entry name" value="ARGE_DAPE_CPG2_2"/>
    <property type="match status" value="1"/>
</dbReference>
<dbReference type="EC" id="3.5.1.16" evidence="11"/>
<dbReference type="PROSITE" id="PS00758">
    <property type="entry name" value="ARGE_DAPE_CPG2_1"/>
    <property type="match status" value="1"/>
</dbReference>
<dbReference type="Pfam" id="PF07687">
    <property type="entry name" value="M20_dimer"/>
    <property type="match status" value="1"/>
</dbReference>
<comment type="caution">
    <text evidence="11">The sequence shown here is derived from an EMBL/GenBank/DDBJ whole genome shotgun (WGS) entry which is preliminary data.</text>
</comment>
<evidence type="ECO:0000256" key="6">
    <source>
        <dbReference type="ARBA" id="ARBA00022723"/>
    </source>
</evidence>
<sequence>MKLIADAPSSLSILSRLVSFPTISSETNIPLIDYVENYLASWGVSSTRILTCTGQKANLFATVGPLDCAGILLSGHTDVVPVADQSWTSDPFVLKLDGTLAIGRGTVDMKGFVACALRLVALASSLELKRPLHIALSHDEEVGCVGVRHMLPKLKDAIPLPALCVIGEPTNMAVVVAHKGKCMGKVICHGVPGHSSDPNSGVNAIAMASEVIAALAALQNSLRASVNADREYLVPYTTIHVGKISGGTSLNVIPSHCELEFEVRNVPGDNQQLLIDMIRSAAFTVAHSYGVPDGSVRIDVEITNSYPSLSADPDSESANLLRKLTHTDGPHKVSFGTEAGLFAQELGAPTYICGPGDMTMAHKADEFISLSQMEACDAFLERLLANLC</sequence>
<comment type="cofactor">
    <cofactor evidence="1">
        <name>Zn(2+)</name>
        <dbReference type="ChEBI" id="CHEBI:29105"/>
    </cofactor>
</comment>
<reference evidence="11" key="1">
    <citation type="journal article" date="2021" name="Microorganisms">
        <title>Phylogenomic Reconstruction and Metabolic Potential of the Genus Aminobacter.</title>
        <authorList>
            <person name="Artuso I."/>
            <person name="Turrini P."/>
            <person name="Pirolo M."/>
            <person name="Lugli G.A."/>
            <person name="Ventura M."/>
            <person name="Visca P."/>
        </authorList>
    </citation>
    <scope>NUCLEOTIDE SEQUENCE</scope>
    <source>
        <strain evidence="11">LMG 26462</strain>
    </source>
</reference>
<evidence type="ECO:0000256" key="8">
    <source>
        <dbReference type="ARBA" id="ARBA00022833"/>
    </source>
</evidence>
<dbReference type="GO" id="GO:0006526">
    <property type="term" value="P:L-arginine biosynthetic process"/>
    <property type="evidence" value="ECO:0007669"/>
    <property type="project" value="UniProtKB-KW"/>
</dbReference>
<dbReference type="NCBIfam" id="NF005710">
    <property type="entry name" value="PRK07522.1"/>
    <property type="match status" value="1"/>
</dbReference>
<keyword evidence="8" id="KW-0862">Zinc</keyword>
<keyword evidence="7 11" id="KW-0378">Hydrolase</keyword>
<keyword evidence="5" id="KW-0028">Amino-acid biosynthesis</keyword>
<keyword evidence="3" id="KW-0963">Cytoplasm</keyword>
<name>A0A9X1D8Z2_9HYPH</name>